<keyword evidence="2" id="KW-1185">Reference proteome</keyword>
<evidence type="ECO:0008006" key="3">
    <source>
        <dbReference type="Google" id="ProtNLM"/>
    </source>
</evidence>
<evidence type="ECO:0000313" key="1">
    <source>
        <dbReference type="EMBL" id="CUR33011.1"/>
    </source>
</evidence>
<evidence type="ECO:0000313" key="2">
    <source>
        <dbReference type="Proteomes" id="UP000184315"/>
    </source>
</evidence>
<dbReference type="Proteomes" id="UP000184315">
    <property type="component" value="Unassembled WGS sequence"/>
</dbReference>
<dbReference type="RefSeq" id="WP_072719682.1">
    <property type="nucleotide sequence ID" value="NZ_LN889802.1"/>
</dbReference>
<reference evidence="2" key="1">
    <citation type="submission" date="2015-10" db="EMBL/GenBank/DDBJ databases">
        <authorList>
            <person name="Regsiter A."/>
            <person name="william w."/>
        </authorList>
    </citation>
    <scope>NUCLEOTIDE SEQUENCE [LARGE SCALE GENOMIC DNA]</scope>
</reference>
<dbReference type="STRING" id="671072.PL9214500258"/>
<dbReference type="OrthoDB" id="456116at2"/>
<gene>
    <name evidence="1" type="ORF">PL9214500258</name>
</gene>
<sequence>MQYNMAELQASRASYNLIDDSTALPNPEDETQTVLDSQELMWFHSQFEDCMEMFADMDTVAEYLGQHSGWFCRCALPMKTEPLGNNAYDLLIGRFGAFGYLVEARIGLELVPPDAEGVYRIRTVPIPNYTAPGYEVDFQSTMTLVELPPAEFCAERGIKLSECPTQITGAKWHLDLAVGVQFPKFIRSKSQSLIQKTGDTLLKNIVKQVSRRLSAKTQQDFHSTLGIPFPKQQR</sequence>
<dbReference type="AlphaFoldDB" id="A0A1J1LKK5"/>
<accession>A0A1J1LKK5</accession>
<dbReference type="Pfam" id="PF09366">
    <property type="entry name" value="DUF1997"/>
    <property type="match status" value="1"/>
</dbReference>
<protein>
    <recommendedName>
        <fullName evidence="3">DUF1997 domain-containing protein</fullName>
    </recommendedName>
</protein>
<dbReference type="EMBL" id="CZDF01000156">
    <property type="protein sequence ID" value="CUR33011.1"/>
    <property type="molecule type" value="Genomic_DNA"/>
</dbReference>
<proteinExistence type="predicted"/>
<dbReference type="InterPro" id="IPR018971">
    <property type="entry name" value="DUF1997"/>
</dbReference>
<name>A0A1J1LKK5_9CYAN</name>
<organism evidence="1 2">
    <name type="scientific">Planktothrix tepida PCC 9214</name>
    <dbReference type="NCBI Taxonomy" id="671072"/>
    <lineage>
        <taxon>Bacteria</taxon>
        <taxon>Bacillati</taxon>
        <taxon>Cyanobacteriota</taxon>
        <taxon>Cyanophyceae</taxon>
        <taxon>Oscillatoriophycideae</taxon>
        <taxon>Oscillatoriales</taxon>
        <taxon>Microcoleaceae</taxon>
        <taxon>Planktothrix</taxon>
    </lineage>
</organism>